<evidence type="ECO:0000313" key="3">
    <source>
        <dbReference type="EMBL" id="AEJ19887.1"/>
    </source>
</evidence>
<dbReference type="KEGG" id="scd:Spica_1787"/>
<protein>
    <recommendedName>
        <fullName evidence="2">Antitoxin</fullName>
    </recommendedName>
</protein>
<dbReference type="RefSeq" id="WP_013969194.1">
    <property type="nucleotide sequence ID" value="NC_015732.1"/>
</dbReference>
<comment type="function">
    <text evidence="2">Antitoxin component of a type II toxin-antitoxin (TA) system.</text>
</comment>
<dbReference type="PANTHER" id="PTHR33713">
    <property type="entry name" value="ANTITOXIN YAFN-RELATED"/>
    <property type="match status" value="1"/>
</dbReference>
<evidence type="ECO:0000313" key="5">
    <source>
        <dbReference type="EMBL" id="AEJ19907.1"/>
    </source>
</evidence>
<dbReference type="KEGG" id="scd:Spica_1754"/>
<dbReference type="InterPro" id="IPR051405">
    <property type="entry name" value="phD/YefM_antitoxin"/>
</dbReference>
<evidence type="ECO:0000313" key="7">
    <source>
        <dbReference type="Proteomes" id="UP000000503"/>
    </source>
</evidence>
<name>F8F321_GRAC1</name>
<dbReference type="EMBL" id="CP002868">
    <property type="protein sequence ID" value="AEJ19929.1"/>
    <property type="molecule type" value="Genomic_DNA"/>
</dbReference>
<evidence type="ECO:0000313" key="6">
    <source>
        <dbReference type="EMBL" id="AEJ19929.1"/>
    </source>
</evidence>
<dbReference type="STRING" id="744872.Spica_1745"/>
<dbReference type="KEGG" id="scd:Spica_1765"/>
<dbReference type="HOGENOM" id="CLU_166037_3_2_12"/>
<evidence type="ECO:0000313" key="4">
    <source>
        <dbReference type="EMBL" id="AEJ19896.1"/>
    </source>
</evidence>
<dbReference type="InterPro" id="IPR006442">
    <property type="entry name" value="Antitoxin_Phd/YefM"/>
</dbReference>
<evidence type="ECO:0000256" key="2">
    <source>
        <dbReference type="RuleBase" id="RU362080"/>
    </source>
</evidence>
<accession>F8F321</accession>
<dbReference type="eggNOG" id="COG2161">
    <property type="taxonomic scope" value="Bacteria"/>
</dbReference>
<gene>
    <name evidence="3" type="ordered locus">Spica_1745</name>
    <name evidence="4" type="ordered locus">Spica_1754</name>
    <name evidence="5" type="ordered locus">Spica_1765</name>
    <name evidence="6" type="ordered locus">Spica_1787</name>
</gene>
<dbReference type="Pfam" id="PF02604">
    <property type="entry name" value="PhdYeFM_antitox"/>
    <property type="match status" value="1"/>
</dbReference>
<dbReference type="EMBL" id="CP002868">
    <property type="protein sequence ID" value="AEJ19887.1"/>
    <property type="molecule type" value="Genomic_DNA"/>
</dbReference>
<dbReference type="NCBIfam" id="TIGR01552">
    <property type="entry name" value="phd_fam"/>
    <property type="match status" value="1"/>
</dbReference>
<dbReference type="EMBL" id="CP002868">
    <property type="protein sequence ID" value="AEJ19907.1"/>
    <property type="molecule type" value="Genomic_DNA"/>
</dbReference>
<dbReference type="Proteomes" id="UP000000503">
    <property type="component" value="Chromosome"/>
</dbReference>
<dbReference type="EMBL" id="CP002868">
    <property type="protein sequence ID" value="AEJ19896.1"/>
    <property type="molecule type" value="Genomic_DNA"/>
</dbReference>
<keyword evidence="7" id="KW-1185">Reference proteome</keyword>
<dbReference type="InterPro" id="IPR036165">
    <property type="entry name" value="YefM-like_sf"/>
</dbReference>
<dbReference type="SUPFAM" id="SSF143120">
    <property type="entry name" value="YefM-like"/>
    <property type="match status" value="1"/>
</dbReference>
<dbReference type="Gene3D" id="3.40.1620.10">
    <property type="entry name" value="YefM-like domain"/>
    <property type="match status" value="1"/>
</dbReference>
<organism evidence="6 7">
    <name type="scientific">Gracilinema caldarium (strain ATCC 51460 / DSM 7334 / H1)</name>
    <name type="common">Treponema caldarium</name>
    <dbReference type="NCBI Taxonomy" id="744872"/>
    <lineage>
        <taxon>Bacteria</taxon>
        <taxon>Pseudomonadati</taxon>
        <taxon>Spirochaetota</taxon>
        <taxon>Spirochaetia</taxon>
        <taxon>Spirochaetales</taxon>
        <taxon>Breznakiellaceae</taxon>
        <taxon>Gracilinema</taxon>
    </lineage>
</organism>
<dbReference type="AlphaFoldDB" id="F8F321"/>
<proteinExistence type="inferred from homology"/>
<dbReference type="OrthoDB" id="7069202at2"/>
<comment type="similarity">
    <text evidence="1 2">Belongs to the phD/YefM antitoxin family.</text>
</comment>
<dbReference type="KEGG" id="scd:Spica_1745"/>
<evidence type="ECO:0000256" key="1">
    <source>
        <dbReference type="ARBA" id="ARBA00009981"/>
    </source>
</evidence>
<sequence>MIKINNDIRPISYIKSHTAEMIRQIEEKKNPIIITQNGEAKAVLLDVDTFQGLIDTINILKIISIGENDIHKNNVIKHNDVKTKIEEILTQNE</sequence>
<reference evidence="7" key="2">
    <citation type="journal article" date="2013" name="Stand. Genomic Sci.">
        <title>Genome sequence of the thermophilic fresh-water bacterium Spirochaeta caldaria type strain (H1(T)), reclassification of Spirochaeta caldaria, Spirochaeta stenostrepta, and Spirochaeta zuelzerae in the genus Treponema as Treponema caldaria comb. nov., Treponema stenostrepta comb. nov., and Treponema zuelzerae comb. nov., and emendation of the genus Treponema.</title>
        <authorList>
            <person name="Abt B."/>
            <person name="Goker M."/>
            <person name="Scheuner C."/>
            <person name="Han C."/>
            <person name="Lu M."/>
            <person name="Misra M."/>
            <person name="Lapidus A."/>
            <person name="Nolan M."/>
            <person name="Lucas S."/>
            <person name="Hammon N."/>
            <person name="Deshpande S."/>
            <person name="Cheng J.F."/>
            <person name="Tapia R."/>
            <person name="Goodwin L.A."/>
            <person name="Pitluck S."/>
            <person name="Liolios K."/>
            <person name="Pagani I."/>
            <person name="Ivanova N."/>
            <person name="Mavromatis K."/>
            <person name="Mikhailova N."/>
            <person name="Huntemann M."/>
            <person name="Pati A."/>
            <person name="Chen A."/>
            <person name="Palaniappan K."/>
            <person name="Land M."/>
            <person name="Hauser L."/>
            <person name="Jeffries C.D."/>
            <person name="Rohde M."/>
            <person name="Spring S."/>
            <person name="Gronow S."/>
            <person name="Detter J.C."/>
            <person name="Bristow J."/>
            <person name="Eisen J.A."/>
            <person name="Markowitz V."/>
            <person name="Hugenholtz P."/>
            <person name="Kyrpides N.C."/>
            <person name="Woyke T."/>
            <person name="Klenk H.P."/>
        </authorList>
    </citation>
    <scope>NUCLEOTIDE SEQUENCE</scope>
    <source>
        <strain evidence="7">ATCC 51460 / DSM 7334 / H1</strain>
    </source>
</reference>
<reference evidence="6" key="1">
    <citation type="submission" date="2011-06" db="EMBL/GenBank/DDBJ databases">
        <title>The complete genome of Treponema caldarium DSM 7334.</title>
        <authorList>
            <consortium name="US DOE Joint Genome Institute (JGI-PGF)"/>
            <person name="Lucas S."/>
            <person name="Han J."/>
            <person name="Lapidus A."/>
            <person name="Bruce D."/>
            <person name="Goodwin L."/>
            <person name="Pitluck S."/>
            <person name="Peters L."/>
            <person name="Kyrpides N."/>
            <person name="Mavromatis K."/>
            <person name="Ivanova N."/>
            <person name="Ovchinnikova G."/>
            <person name="Lu M."/>
            <person name="Misra M."/>
            <person name="Detter J.C."/>
            <person name="Tapia R."/>
            <person name="Han C."/>
            <person name="Land M."/>
            <person name="Hauser L."/>
            <person name="Markowitz V."/>
            <person name="Cheng J.-F."/>
            <person name="Hugenholtz P."/>
            <person name="Woyke T."/>
            <person name="Wu D."/>
            <person name="Spring S."/>
            <person name="Schroeder M."/>
            <person name="Brambilla E."/>
            <person name="Klenk H.-P."/>
            <person name="Eisen J.A."/>
        </authorList>
    </citation>
    <scope>NUCLEOTIDE SEQUENCE</scope>
    <source>
        <strain evidence="6">DSM 7334</strain>
    </source>
</reference>
<dbReference type="PANTHER" id="PTHR33713:SF11">
    <property type="entry name" value="PREVENT-HOST-DEATH FAMILY PROTEIN"/>
    <property type="match status" value="1"/>
</dbReference>